<dbReference type="SMART" id="SM00324">
    <property type="entry name" value="RhoGAP"/>
    <property type="match status" value="1"/>
</dbReference>
<dbReference type="EMBL" id="CAJPEV010000471">
    <property type="protein sequence ID" value="CAG0885615.1"/>
    <property type="molecule type" value="Genomic_DNA"/>
</dbReference>
<feature type="region of interest" description="Disordered" evidence="5">
    <location>
        <begin position="1073"/>
        <end position="1185"/>
    </location>
</feature>
<dbReference type="OrthoDB" id="79452at2759"/>
<protein>
    <recommendedName>
        <fullName evidence="10">Minor histocompatibility protein HA-1</fullName>
    </recommendedName>
</protein>
<feature type="region of interest" description="Disordered" evidence="5">
    <location>
        <begin position="55"/>
        <end position="104"/>
    </location>
</feature>
<feature type="domain" description="F-BAR" evidence="7">
    <location>
        <begin position="261"/>
        <end position="546"/>
    </location>
</feature>
<feature type="domain" description="Rho-GAP" evidence="6">
    <location>
        <begin position="820"/>
        <end position="1014"/>
    </location>
</feature>
<dbReference type="InterPro" id="IPR031160">
    <property type="entry name" value="F_BAR_dom"/>
</dbReference>
<evidence type="ECO:0000313" key="8">
    <source>
        <dbReference type="EMBL" id="CAD7243647.1"/>
    </source>
</evidence>
<dbReference type="GO" id="GO:0051056">
    <property type="term" value="P:regulation of small GTPase mediated signal transduction"/>
    <property type="evidence" value="ECO:0007669"/>
    <property type="project" value="UniProtKB-ARBA"/>
</dbReference>
<evidence type="ECO:0000259" key="7">
    <source>
        <dbReference type="PROSITE" id="PS51741"/>
    </source>
</evidence>
<dbReference type="InterPro" id="IPR008936">
    <property type="entry name" value="Rho_GTPase_activation_prot"/>
</dbReference>
<keyword evidence="2" id="KW-0863">Zinc-finger</keyword>
<evidence type="ECO:0000256" key="4">
    <source>
        <dbReference type="PROSITE-ProRule" id="PRU01077"/>
    </source>
</evidence>
<dbReference type="Pfam" id="PF22699">
    <property type="entry name" value="GMIP-like_FCH"/>
    <property type="match status" value="1"/>
</dbReference>
<dbReference type="GO" id="GO:0008270">
    <property type="term" value="F:zinc ion binding"/>
    <property type="evidence" value="ECO:0007669"/>
    <property type="project" value="UniProtKB-KW"/>
</dbReference>
<dbReference type="Gene3D" id="1.20.1270.60">
    <property type="entry name" value="Arfaptin homology (AH) domain/BAR domain"/>
    <property type="match status" value="1"/>
</dbReference>
<proteinExistence type="predicted"/>
<evidence type="ECO:0000259" key="6">
    <source>
        <dbReference type="PROSITE" id="PS50238"/>
    </source>
</evidence>
<dbReference type="InterPro" id="IPR027267">
    <property type="entry name" value="AH/BAR_dom_sf"/>
</dbReference>
<dbReference type="GO" id="GO:0005096">
    <property type="term" value="F:GTPase activator activity"/>
    <property type="evidence" value="ECO:0007669"/>
    <property type="project" value="UniProtKB-KW"/>
</dbReference>
<dbReference type="EMBL" id="LR899988">
    <property type="protein sequence ID" value="CAD7243647.1"/>
    <property type="molecule type" value="Genomic_DNA"/>
</dbReference>
<dbReference type="SUPFAM" id="SSF48350">
    <property type="entry name" value="GTPase activation domain, GAP"/>
    <property type="match status" value="1"/>
</dbReference>
<dbReference type="PANTHER" id="PTHR15228:SF25">
    <property type="entry name" value="F-BAR DOMAIN-CONTAINING PROTEIN"/>
    <property type="match status" value="1"/>
</dbReference>
<feature type="compositionally biased region" description="Polar residues" evidence="5">
    <location>
        <begin position="666"/>
        <end position="685"/>
    </location>
</feature>
<keyword evidence="3 4" id="KW-0175">Coiled coil</keyword>
<dbReference type="InterPro" id="IPR001060">
    <property type="entry name" value="FCH_dom"/>
</dbReference>
<evidence type="ECO:0000256" key="2">
    <source>
        <dbReference type="ARBA" id="ARBA00022771"/>
    </source>
</evidence>
<dbReference type="Gene3D" id="1.10.555.10">
    <property type="entry name" value="Rho GTPase activation protein"/>
    <property type="match status" value="1"/>
</dbReference>
<sequence length="1476" mass="160875">MRHVLTRFHSTGAPLGLHLGSIGALLGLHPDACILLVDVDGRGYVCGFIGEGEVMEGSGSRSPGGGAQGSAGQGHQRTSSGATSRSLSLASVSSEGSERAEQPLVEQEDIVSLTQEVRGFKEALGKLRRVFGPEKVAEKGEIPRVTAHDRLGEVLRILRGILERYSPLQSTELLMAAGALIQQVKGFPYEDEKADPADFFETLDNLALAFSSRVSEYLMGDLDSSSSLTASSTKTKSCENLASLDQDVTSEDKEPEQLTPELMDAILLRLEQGVEYALHRAKIWSKYAKDMMGYVEKRAQLELEYARNVAKLAQSVRPTLKEEGFLPFQSIYCTALDQDLENANTTQATCTLLQGHKFIEPLTARRTEHERCRKQLKDTWAREVKKMQEAAANVKKAKSLYMARAQEHRRAKEAAQQQQAQVVTASTPSTPHGSMETQPFPVSQDAVKLEKKRKLEDDALQKALEAETTYKACVAEANERHASLLRVKSQVLSQVRELMLQCDQTMKAVTVAYFQLQHTVSAAPPVQDYWLRGYLKGNAYRDSPRDAAALNRPFVRDDATMPPAMYRAAFQTLCESSRLYEPGSQYMEFVKRLPRPPLSTEGGEDTPEASPFVFEPISTPLLGSRHQTGSMDKNRPSEGSLGPEQPEGVRRSPLKAWIGSGIAQYPSDTDSIASSQSGRSVDHSPTPSPGAELAYKRVPSFSTDDGESAPAVEPGGKDSGNGVSRRHCMSKAAVTHNFRKLKTPARCRECDSFVYLGVECAEVSSLTHLISRYLGSVSCPFINLTFRWKCGLASHKKCLETLAIQCGHKRLPRKMTTFGVDIEQHLKETSAHIPHLVIKCVSEIEKRGMRVKGIYRVSGVKSRVEKLCQSFENGADLVDLTDTHPNVVANVLKLYLRQLPEPLLTFRLYSEFIRVAKESDSPSSNPKKTLDGMRELVRRLPPTHFDTVAYLMRHLHRVSLESDLNNMPPSNLGIVFGPTLLRMSEGSASLNSLVDTVHQTKAIEILIDNSNEIFGSADHATAPHVPVSKAEGTPRSLSVESSDSNFLSRMPLVRSLSSVGKKALGKDTEIVSTTMEKRDPEVNDEINIPGFIETPPADDTQPEESLTNMSLTSDDDLPILLPDDSGKRSPLIRRSAPVDPSTRHQILRKSASDVPQGQEGASNSRSTKARAPPPPTESFAKSNSSPLLVAGSRLDDIAFIDQSEAPGSPKPHNSSIDSDYSFDGTECPRGKSLQGDVDLEDGSVFHRGSLDNLTSSESSQDVDSLPVTEDSQSSEFADEPDVMSVTRSDDPDPSLRSTTTAVTSVLHSKYTEGGSKYVSPYLNSTYGSRLYRQPLTASDGDANKVKIRVPASTTEKLMKSIIAGDAGGPKIRLPGTDLFEFNSQAAGKVGLSYREDSTTVSEAVKGLGGGVRSGDGIHSGDGFLRVTRDVSGFSSSLPSSALVAEPSSASFAHRSRDPASDSELVQCIAVTRGQYV</sequence>
<evidence type="ECO:0000256" key="5">
    <source>
        <dbReference type="SAM" id="MobiDB-lite"/>
    </source>
</evidence>
<feature type="compositionally biased region" description="Polar residues" evidence="5">
    <location>
        <begin position="1153"/>
        <end position="1166"/>
    </location>
</feature>
<dbReference type="InterPro" id="IPR054713">
    <property type="entry name" value="GMIP/FCHO2-like_FCH"/>
</dbReference>
<dbReference type="SMART" id="SM00055">
    <property type="entry name" value="FCH"/>
    <property type="match status" value="1"/>
</dbReference>
<gene>
    <name evidence="8" type="ORF">DSTB1V02_LOCUS3563</name>
</gene>
<feature type="compositionally biased region" description="Polar residues" evidence="5">
    <location>
        <begin position="1251"/>
        <end position="1262"/>
    </location>
</feature>
<evidence type="ECO:0000256" key="3">
    <source>
        <dbReference type="ARBA" id="ARBA00023054"/>
    </source>
</evidence>
<feature type="region of interest" description="Disordered" evidence="5">
    <location>
        <begin position="663"/>
        <end position="724"/>
    </location>
</feature>
<feature type="compositionally biased region" description="Gly residues" evidence="5">
    <location>
        <begin position="62"/>
        <end position="72"/>
    </location>
</feature>
<name>A0A7R8X540_9CRUS</name>
<keyword evidence="2" id="KW-0862">Zinc</keyword>
<dbReference type="InterPro" id="IPR057028">
    <property type="entry name" value="RHG29_45_N"/>
</dbReference>
<feature type="region of interest" description="Disordered" evidence="5">
    <location>
        <begin position="1202"/>
        <end position="1297"/>
    </location>
</feature>
<evidence type="ECO:0000256" key="1">
    <source>
        <dbReference type="ARBA" id="ARBA00022468"/>
    </source>
</evidence>
<dbReference type="SUPFAM" id="SSF103657">
    <property type="entry name" value="BAR/IMD domain-like"/>
    <property type="match status" value="1"/>
</dbReference>
<dbReference type="PROSITE" id="PS50238">
    <property type="entry name" value="RHOGAP"/>
    <property type="match status" value="1"/>
</dbReference>
<keyword evidence="9" id="KW-1185">Reference proteome</keyword>
<dbReference type="PANTHER" id="PTHR15228">
    <property type="entry name" value="SPERMATHECAL PHYSIOLOGY VARIANT"/>
    <property type="match status" value="1"/>
</dbReference>
<accession>A0A7R8X540</accession>
<keyword evidence="1" id="KW-0343">GTPase activation</keyword>
<dbReference type="Pfam" id="PF24235">
    <property type="entry name" value="RHG29_45_N"/>
    <property type="match status" value="1"/>
</dbReference>
<feature type="compositionally biased region" description="Low complexity" evidence="5">
    <location>
        <begin position="84"/>
        <end position="95"/>
    </location>
</feature>
<feature type="region of interest" description="Disordered" evidence="5">
    <location>
        <begin position="596"/>
        <end position="650"/>
    </location>
</feature>
<dbReference type="InterPro" id="IPR051025">
    <property type="entry name" value="RhoGAP"/>
</dbReference>
<dbReference type="PROSITE" id="PS51741">
    <property type="entry name" value="F_BAR"/>
    <property type="match status" value="1"/>
</dbReference>
<evidence type="ECO:0008006" key="10">
    <source>
        <dbReference type="Google" id="ProtNLM"/>
    </source>
</evidence>
<dbReference type="CDD" id="cd20816">
    <property type="entry name" value="C1_GMIP-like"/>
    <property type="match status" value="1"/>
</dbReference>
<keyword evidence="2" id="KW-0479">Metal-binding</keyword>
<dbReference type="InterPro" id="IPR000198">
    <property type="entry name" value="RhoGAP_dom"/>
</dbReference>
<dbReference type="Pfam" id="PF00620">
    <property type="entry name" value="RhoGAP"/>
    <property type="match status" value="1"/>
</dbReference>
<dbReference type="Proteomes" id="UP000677054">
    <property type="component" value="Unassembled WGS sequence"/>
</dbReference>
<reference evidence="8" key="1">
    <citation type="submission" date="2020-11" db="EMBL/GenBank/DDBJ databases">
        <authorList>
            <person name="Tran Van P."/>
        </authorList>
    </citation>
    <scope>NUCLEOTIDE SEQUENCE</scope>
</reference>
<organism evidence="8">
    <name type="scientific">Darwinula stevensoni</name>
    <dbReference type="NCBI Taxonomy" id="69355"/>
    <lineage>
        <taxon>Eukaryota</taxon>
        <taxon>Metazoa</taxon>
        <taxon>Ecdysozoa</taxon>
        <taxon>Arthropoda</taxon>
        <taxon>Crustacea</taxon>
        <taxon>Oligostraca</taxon>
        <taxon>Ostracoda</taxon>
        <taxon>Podocopa</taxon>
        <taxon>Podocopida</taxon>
        <taxon>Darwinulocopina</taxon>
        <taxon>Darwinuloidea</taxon>
        <taxon>Darwinulidae</taxon>
        <taxon>Darwinula</taxon>
    </lineage>
</organism>
<dbReference type="GO" id="GO:0007165">
    <property type="term" value="P:signal transduction"/>
    <property type="evidence" value="ECO:0007669"/>
    <property type="project" value="InterPro"/>
</dbReference>
<evidence type="ECO:0000313" key="9">
    <source>
        <dbReference type="Proteomes" id="UP000677054"/>
    </source>
</evidence>